<comment type="cofactor">
    <cofactor evidence="1">
        <name>Ca(2+)</name>
        <dbReference type="ChEBI" id="CHEBI:29108"/>
    </cofactor>
</comment>
<name>A0A067C123_SAPPC</name>
<evidence type="ECO:0000256" key="1">
    <source>
        <dbReference type="ARBA" id="ARBA00001913"/>
    </source>
</evidence>
<evidence type="ECO:0000313" key="18">
    <source>
        <dbReference type="EMBL" id="KDO24188.1"/>
    </source>
</evidence>
<proteinExistence type="predicted"/>
<keyword evidence="6" id="KW-0479">Metal-binding</keyword>
<dbReference type="PANTHER" id="PTHR45792:SF8">
    <property type="entry name" value="DIACYLGLYCEROL LIPASE-ALPHA"/>
    <property type="match status" value="1"/>
</dbReference>
<evidence type="ECO:0000256" key="11">
    <source>
        <dbReference type="ARBA" id="ARBA00023098"/>
    </source>
</evidence>
<evidence type="ECO:0000256" key="6">
    <source>
        <dbReference type="ARBA" id="ARBA00022723"/>
    </source>
</evidence>
<evidence type="ECO:0000256" key="4">
    <source>
        <dbReference type="ARBA" id="ARBA00022553"/>
    </source>
</evidence>
<keyword evidence="11" id="KW-0443">Lipid metabolism</keyword>
<keyword evidence="10 16" id="KW-1133">Transmembrane helix</keyword>
<evidence type="ECO:0000256" key="16">
    <source>
        <dbReference type="SAM" id="Phobius"/>
    </source>
</evidence>
<evidence type="ECO:0000256" key="12">
    <source>
        <dbReference type="ARBA" id="ARBA00023136"/>
    </source>
</evidence>
<dbReference type="Pfam" id="PF01764">
    <property type="entry name" value="Lipase_3"/>
    <property type="match status" value="1"/>
</dbReference>
<evidence type="ECO:0000259" key="17">
    <source>
        <dbReference type="Pfam" id="PF01764"/>
    </source>
</evidence>
<keyword evidence="8" id="KW-0106">Calcium</keyword>
<dbReference type="Gene3D" id="3.40.50.1820">
    <property type="entry name" value="alpha/beta hydrolase"/>
    <property type="match status" value="1"/>
</dbReference>
<feature type="transmembrane region" description="Helical" evidence="16">
    <location>
        <begin position="117"/>
        <end position="139"/>
    </location>
</feature>
<evidence type="ECO:0000256" key="13">
    <source>
        <dbReference type="ARBA" id="ARBA00024531"/>
    </source>
</evidence>
<evidence type="ECO:0000256" key="2">
    <source>
        <dbReference type="ARBA" id="ARBA00004651"/>
    </source>
</evidence>
<feature type="transmembrane region" description="Helical" evidence="16">
    <location>
        <begin position="151"/>
        <end position="173"/>
    </location>
</feature>
<evidence type="ECO:0000256" key="10">
    <source>
        <dbReference type="ARBA" id="ARBA00022989"/>
    </source>
</evidence>
<dbReference type="InterPro" id="IPR029058">
    <property type="entry name" value="AB_hydrolase_fold"/>
</dbReference>
<dbReference type="InterPro" id="IPR052214">
    <property type="entry name" value="DAG_Lipase-Related"/>
</dbReference>
<dbReference type="CDD" id="cd00519">
    <property type="entry name" value="Lipase_3"/>
    <property type="match status" value="1"/>
</dbReference>
<dbReference type="KEGG" id="spar:SPRG_10616"/>
<sequence>MCTTSARALGDAEVRSQNLRRDQTSHFPHPEAGAMRVTPRAYLTPLALLVLFHHVPILIAWAVSSVREACTSDAFPVIRYVRVAVGLHSGLLGLSVIAIAITLCLPVFRPSVPKETSILVAIVGVYVALAGWSVYGLYIHNQDYGACNWPFYHPSIVLFDTVMSWIVVMLWMCNNSPRFCCRRASDPVNYWNKRCRLLSMVCVCTDYRKQQLDIDVFSLLGAFLAQFLGGRRAPRTYQSLHSHDIVLALRLVSKRQAHERQEATPAPAPTSSLLDTSTLLQKASYYGRLSAGIYGWPMYIYYNPLSCHKTWSCCQPRDVKQHLTTLKATSVGHASRHAVSFVQYTGVHHTNVQYMDRSNSIFQVPFSVLKDADAKELIVCVRGSFSWHDIITDVLTQSVALPVDETCVSGTVYAHEGAYRAARHIYQELQSGTLKTIFWDTANELCGRDDEPTGWRVVLTGHSLGGAIATLLALFLEKSFVVHGYVFAPMKVVDAITADHAASFVDVFVYGDDFASRLSAMTLARLREEMLVELKNASNVPLYKVYWHGFDPTCWAPSVHAHWNDWEFIENRDEVDMQVAGRIFHVEPEAPRGLWPRLWPSKNPVLTCTQRSRSQFDRLWLNYHAGTDHFPHHYDQYLAHAARRLEVLGQADAAFFEEARV</sequence>
<dbReference type="GO" id="GO:0016042">
    <property type="term" value="P:lipid catabolic process"/>
    <property type="evidence" value="ECO:0007669"/>
    <property type="project" value="UniProtKB-KW"/>
</dbReference>
<evidence type="ECO:0000313" key="19">
    <source>
        <dbReference type="Proteomes" id="UP000030745"/>
    </source>
</evidence>
<dbReference type="OMA" id="DHMVHHY"/>
<feature type="region of interest" description="Disordered" evidence="15">
    <location>
        <begin position="1"/>
        <end position="26"/>
    </location>
</feature>
<keyword evidence="19" id="KW-1185">Reference proteome</keyword>
<dbReference type="InterPro" id="IPR002921">
    <property type="entry name" value="Fungal_lipase-type"/>
</dbReference>
<dbReference type="GO" id="GO:0016298">
    <property type="term" value="F:lipase activity"/>
    <property type="evidence" value="ECO:0007669"/>
    <property type="project" value="TreeGrafter"/>
</dbReference>
<feature type="transmembrane region" description="Helical" evidence="16">
    <location>
        <begin position="42"/>
        <end position="63"/>
    </location>
</feature>
<dbReference type="GO" id="GO:0046872">
    <property type="term" value="F:metal ion binding"/>
    <property type="evidence" value="ECO:0007669"/>
    <property type="project" value="UniProtKB-KW"/>
</dbReference>
<evidence type="ECO:0000256" key="15">
    <source>
        <dbReference type="SAM" id="MobiDB-lite"/>
    </source>
</evidence>
<evidence type="ECO:0000256" key="7">
    <source>
        <dbReference type="ARBA" id="ARBA00022801"/>
    </source>
</evidence>
<keyword evidence="3" id="KW-1003">Cell membrane</keyword>
<dbReference type="SUPFAM" id="SSF53474">
    <property type="entry name" value="alpha/beta-Hydrolases"/>
    <property type="match status" value="1"/>
</dbReference>
<feature type="transmembrane region" description="Helical" evidence="16">
    <location>
        <begin position="83"/>
        <end position="105"/>
    </location>
</feature>
<gene>
    <name evidence="18" type="ORF">SPRG_10616</name>
</gene>
<evidence type="ECO:0000256" key="14">
    <source>
        <dbReference type="ARBA" id="ARBA00026104"/>
    </source>
</evidence>
<evidence type="ECO:0000256" key="8">
    <source>
        <dbReference type="ARBA" id="ARBA00022837"/>
    </source>
</evidence>
<organism evidence="18 19">
    <name type="scientific">Saprolegnia parasitica (strain CBS 223.65)</name>
    <dbReference type="NCBI Taxonomy" id="695850"/>
    <lineage>
        <taxon>Eukaryota</taxon>
        <taxon>Sar</taxon>
        <taxon>Stramenopiles</taxon>
        <taxon>Oomycota</taxon>
        <taxon>Saprolegniomycetes</taxon>
        <taxon>Saprolegniales</taxon>
        <taxon>Saprolegniaceae</taxon>
        <taxon>Saprolegnia</taxon>
    </lineage>
</organism>
<evidence type="ECO:0000256" key="3">
    <source>
        <dbReference type="ARBA" id="ARBA00022475"/>
    </source>
</evidence>
<dbReference type="AlphaFoldDB" id="A0A067C123"/>
<accession>A0A067C123</accession>
<evidence type="ECO:0000256" key="9">
    <source>
        <dbReference type="ARBA" id="ARBA00022963"/>
    </source>
</evidence>
<dbReference type="EC" id="3.1.1.116" evidence="14"/>
<comment type="catalytic activity">
    <reaction evidence="13">
        <text>a 1,2-diacyl-sn-glycerol + H2O = a 2-acylglycerol + a fatty acid + H(+)</text>
        <dbReference type="Rhea" id="RHEA:33275"/>
        <dbReference type="ChEBI" id="CHEBI:15377"/>
        <dbReference type="ChEBI" id="CHEBI:15378"/>
        <dbReference type="ChEBI" id="CHEBI:17389"/>
        <dbReference type="ChEBI" id="CHEBI:17815"/>
        <dbReference type="ChEBI" id="CHEBI:28868"/>
        <dbReference type="EC" id="3.1.1.116"/>
    </reaction>
    <physiologicalReaction direction="left-to-right" evidence="13">
        <dbReference type="Rhea" id="RHEA:33276"/>
    </physiologicalReaction>
</comment>
<keyword evidence="9" id="KW-0442">Lipid degradation</keyword>
<dbReference type="RefSeq" id="XP_012205132.1">
    <property type="nucleotide sequence ID" value="XM_012349742.1"/>
</dbReference>
<dbReference type="Proteomes" id="UP000030745">
    <property type="component" value="Unassembled WGS sequence"/>
</dbReference>
<dbReference type="EMBL" id="KK583245">
    <property type="protein sequence ID" value="KDO24188.1"/>
    <property type="molecule type" value="Genomic_DNA"/>
</dbReference>
<dbReference type="PANTHER" id="PTHR45792">
    <property type="entry name" value="DIACYLGLYCEROL LIPASE HOMOLOG-RELATED"/>
    <property type="match status" value="1"/>
</dbReference>
<dbReference type="GeneID" id="24132717"/>
<feature type="domain" description="Fungal lipase-type" evidence="17">
    <location>
        <begin position="379"/>
        <end position="518"/>
    </location>
</feature>
<feature type="compositionally biased region" description="Basic and acidic residues" evidence="15">
    <location>
        <begin position="10"/>
        <end position="24"/>
    </location>
</feature>
<keyword evidence="5 16" id="KW-0812">Transmembrane</keyword>
<dbReference type="VEuPathDB" id="FungiDB:SPRG_10616"/>
<keyword evidence="12 16" id="KW-0472">Membrane</keyword>
<evidence type="ECO:0000256" key="5">
    <source>
        <dbReference type="ARBA" id="ARBA00022692"/>
    </source>
</evidence>
<keyword evidence="4" id="KW-0597">Phosphoprotein</keyword>
<dbReference type="OrthoDB" id="438440at2759"/>
<reference evidence="18 19" key="1">
    <citation type="journal article" date="2013" name="PLoS Genet.">
        <title>Distinctive expansion of potential virulence genes in the genome of the oomycete fish pathogen Saprolegnia parasitica.</title>
        <authorList>
            <person name="Jiang R.H."/>
            <person name="de Bruijn I."/>
            <person name="Haas B.J."/>
            <person name="Belmonte R."/>
            <person name="Lobach L."/>
            <person name="Christie J."/>
            <person name="van den Ackerveken G."/>
            <person name="Bottin A."/>
            <person name="Bulone V."/>
            <person name="Diaz-Moreno S.M."/>
            <person name="Dumas B."/>
            <person name="Fan L."/>
            <person name="Gaulin E."/>
            <person name="Govers F."/>
            <person name="Grenville-Briggs L.J."/>
            <person name="Horner N.R."/>
            <person name="Levin J.Z."/>
            <person name="Mammella M."/>
            <person name="Meijer H.J."/>
            <person name="Morris P."/>
            <person name="Nusbaum C."/>
            <person name="Oome S."/>
            <person name="Phillips A.J."/>
            <person name="van Rooyen D."/>
            <person name="Rzeszutek E."/>
            <person name="Saraiva M."/>
            <person name="Secombes C.J."/>
            <person name="Seidl M.F."/>
            <person name="Snel B."/>
            <person name="Stassen J.H."/>
            <person name="Sykes S."/>
            <person name="Tripathy S."/>
            <person name="van den Berg H."/>
            <person name="Vega-Arreguin J.C."/>
            <person name="Wawra S."/>
            <person name="Young S.K."/>
            <person name="Zeng Q."/>
            <person name="Dieguez-Uribeondo J."/>
            <person name="Russ C."/>
            <person name="Tyler B.M."/>
            <person name="van West P."/>
        </authorList>
    </citation>
    <scope>NUCLEOTIDE SEQUENCE [LARGE SCALE GENOMIC DNA]</scope>
    <source>
        <strain evidence="18 19">CBS 223.65</strain>
    </source>
</reference>
<comment type="subcellular location">
    <subcellularLocation>
        <location evidence="2">Cell membrane</location>
        <topology evidence="2">Multi-pass membrane protein</topology>
    </subcellularLocation>
</comment>
<protein>
    <recommendedName>
        <fullName evidence="14">sn-1-specific diacylglycerol lipase</fullName>
        <ecNumber evidence="14">3.1.1.116</ecNumber>
    </recommendedName>
</protein>
<dbReference type="GO" id="GO:0005886">
    <property type="term" value="C:plasma membrane"/>
    <property type="evidence" value="ECO:0007669"/>
    <property type="project" value="UniProtKB-SubCell"/>
</dbReference>
<keyword evidence="7" id="KW-0378">Hydrolase</keyword>